<gene>
    <name evidence="3" type="ORF">BJX66DRAFT_303379</name>
</gene>
<sequence length="242" mass="26358">MANGIFAANLALYLVLFSLAVYNFWTHRWVGCLAWYYMGTFCALRIVAGALGVSHDDSIVANILIGIGTSPLVLTIDGLVHEGQVYRNPSKKQWLGWLVIYIVTGLMAAGIALTVTGALDIYRGHAKSNSLTHWEAGSALIVVGWAVEVGWTFFSLLPCQGRRDAPRYRDGTTLLYASALALIFVVVRVIYALVSVCTQRRGLSPVYGTTAVRVVLMFLPEALSALIIIYAGLRTSQRSSKA</sequence>
<keyword evidence="1" id="KW-1133">Transmembrane helix</keyword>
<dbReference type="PANTHER" id="PTHR42109:SF3">
    <property type="entry name" value="INTEGRAL MEMBRANE PROTEIN (AFU_ORTHOLOGUE AFUA_5G00100)"/>
    <property type="match status" value="1"/>
</dbReference>
<feature type="transmembrane region" description="Helical" evidence="1">
    <location>
        <begin position="59"/>
        <end position="82"/>
    </location>
</feature>
<evidence type="ECO:0000313" key="3">
    <source>
        <dbReference type="EMBL" id="KAL2794729.1"/>
    </source>
</evidence>
<dbReference type="PANTHER" id="PTHR42109">
    <property type="entry name" value="UNPLACED GENOMIC SCAFFOLD UM_SCAF_CONTIG_1.265, WHOLE GENOME SHOTGUN SEQUENCE"/>
    <property type="match status" value="1"/>
</dbReference>
<keyword evidence="1" id="KW-0472">Membrane</keyword>
<feature type="transmembrane region" description="Helical" evidence="1">
    <location>
        <begin position="136"/>
        <end position="154"/>
    </location>
</feature>
<feature type="transmembrane region" description="Helical" evidence="1">
    <location>
        <begin position="94"/>
        <end position="116"/>
    </location>
</feature>
<keyword evidence="4" id="KW-1185">Reference proteome</keyword>
<feature type="transmembrane region" description="Helical" evidence="1">
    <location>
        <begin position="6"/>
        <end position="25"/>
    </location>
</feature>
<feature type="domain" description="DUF7702" evidence="2">
    <location>
        <begin position="3"/>
        <end position="237"/>
    </location>
</feature>
<accession>A0ABR4G7R1</accession>
<proteinExistence type="predicted"/>
<evidence type="ECO:0000313" key="4">
    <source>
        <dbReference type="Proteomes" id="UP001610563"/>
    </source>
</evidence>
<protein>
    <recommendedName>
        <fullName evidence="2">DUF7702 domain-containing protein</fullName>
    </recommendedName>
</protein>
<dbReference type="InterPro" id="IPR056119">
    <property type="entry name" value="DUF7702"/>
</dbReference>
<evidence type="ECO:0000256" key="1">
    <source>
        <dbReference type="SAM" id="Phobius"/>
    </source>
</evidence>
<keyword evidence="1" id="KW-0812">Transmembrane</keyword>
<feature type="transmembrane region" description="Helical" evidence="1">
    <location>
        <begin position="32"/>
        <end position="53"/>
    </location>
</feature>
<feature type="transmembrane region" description="Helical" evidence="1">
    <location>
        <begin position="174"/>
        <end position="194"/>
    </location>
</feature>
<dbReference type="Proteomes" id="UP001610563">
    <property type="component" value="Unassembled WGS sequence"/>
</dbReference>
<name>A0ABR4G7R1_9EURO</name>
<feature type="transmembrane region" description="Helical" evidence="1">
    <location>
        <begin position="214"/>
        <end position="233"/>
    </location>
</feature>
<dbReference type="Pfam" id="PF24800">
    <property type="entry name" value="DUF7702"/>
    <property type="match status" value="1"/>
</dbReference>
<reference evidence="3 4" key="1">
    <citation type="submission" date="2024-07" db="EMBL/GenBank/DDBJ databases">
        <title>Section-level genome sequencing and comparative genomics of Aspergillus sections Usti and Cavernicolus.</title>
        <authorList>
            <consortium name="Lawrence Berkeley National Laboratory"/>
            <person name="Nybo J.L."/>
            <person name="Vesth T.C."/>
            <person name="Theobald S."/>
            <person name="Frisvad J.C."/>
            <person name="Larsen T.O."/>
            <person name="Kjaerboelling I."/>
            <person name="Rothschild-Mancinelli K."/>
            <person name="Lyhne E.K."/>
            <person name="Kogle M.E."/>
            <person name="Barry K."/>
            <person name="Clum A."/>
            <person name="Na H."/>
            <person name="Ledsgaard L."/>
            <person name="Lin J."/>
            <person name="Lipzen A."/>
            <person name="Kuo A."/>
            <person name="Riley R."/>
            <person name="Mondo S."/>
            <person name="Labutti K."/>
            <person name="Haridas S."/>
            <person name="Pangalinan J."/>
            <person name="Salamov A.A."/>
            <person name="Simmons B.A."/>
            <person name="Magnuson J.K."/>
            <person name="Chen J."/>
            <person name="Drula E."/>
            <person name="Henrissat B."/>
            <person name="Wiebenga A."/>
            <person name="Lubbers R.J."/>
            <person name="Gomes A.C."/>
            <person name="Makela M.R."/>
            <person name="Stajich J."/>
            <person name="Grigoriev I.V."/>
            <person name="Mortensen U.H."/>
            <person name="De Vries R.P."/>
            <person name="Baker S.E."/>
            <person name="Andersen M.R."/>
        </authorList>
    </citation>
    <scope>NUCLEOTIDE SEQUENCE [LARGE SCALE GENOMIC DNA]</scope>
    <source>
        <strain evidence="3 4">CBS 209.92</strain>
    </source>
</reference>
<dbReference type="EMBL" id="JBFTWV010000042">
    <property type="protein sequence ID" value="KAL2794729.1"/>
    <property type="molecule type" value="Genomic_DNA"/>
</dbReference>
<evidence type="ECO:0000259" key="2">
    <source>
        <dbReference type="Pfam" id="PF24800"/>
    </source>
</evidence>
<organism evidence="3 4">
    <name type="scientific">Aspergillus keveii</name>
    <dbReference type="NCBI Taxonomy" id="714993"/>
    <lineage>
        <taxon>Eukaryota</taxon>
        <taxon>Fungi</taxon>
        <taxon>Dikarya</taxon>
        <taxon>Ascomycota</taxon>
        <taxon>Pezizomycotina</taxon>
        <taxon>Eurotiomycetes</taxon>
        <taxon>Eurotiomycetidae</taxon>
        <taxon>Eurotiales</taxon>
        <taxon>Aspergillaceae</taxon>
        <taxon>Aspergillus</taxon>
        <taxon>Aspergillus subgen. Nidulantes</taxon>
    </lineage>
</organism>
<comment type="caution">
    <text evidence="3">The sequence shown here is derived from an EMBL/GenBank/DDBJ whole genome shotgun (WGS) entry which is preliminary data.</text>
</comment>